<dbReference type="KEGG" id="tet:TTHERM_00850630"/>
<dbReference type="HOGENOM" id="CLU_2215061_0_0_1"/>
<keyword evidence="4 6" id="KW-1133">Transmembrane helix</keyword>
<dbReference type="RefSeq" id="XP_001019265.2">
    <property type="nucleotide sequence ID" value="XM_001019265.3"/>
</dbReference>
<dbReference type="InterPro" id="IPR018937">
    <property type="entry name" value="MMgT"/>
</dbReference>
<protein>
    <submittedName>
        <fullName evidence="7">Membrane magnesium transporter</fullName>
    </submittedName>
</protein>
<evidence type="ECO:0000313" key="8">
    <source>
        <dbReference type="Proteomes" id="UP000009168"/>
    </source>
</evidence>
<dbReference type="EMBL" id="GG662645">
    <property type="protein sequence ID" value="EAR99020.2"/>
    <property type="molecule type" value="Genomic_DNA"/>
</dbReference>
<accession>Q23R21</accession>
<reference evidence="8" key="1">
    <citation type="journal article" date="2006" name="PLoS Biol.">
        <title>Macronuclear genome sequence of the ciliate Tetrahymena thermophila, a model eukaryote.</title>
        <authorList>
            <person name="Eisen J.A."/>
            <person name="Coyne R.S."/>
            <person name="Wu M."/>
            <person name="Wu D."/>
            <person name="Thiagarajan M."/>
            <person name="Wortman J.R."/>
            <person name="Badger J.H."/>
            <person name="Ren Q."/>
            <person name="Amedeo P."/>
            <person name="Jones K.M."/>
            <person name="Tallon L.J."/>
            <person name="Delcher A.L."/>
            <person name="Salzberg S.L."/>
            <person name="Silva J.C."/>
            <person name="Haas B.J."/>
            <person name="Majoros W.H."/>
            <person name="Farzad M."/>
            <person name="Carlton J.M."/>
            <person name="Smith R.K. Jr."/>
            <person name="Garg J."/>
            <person name="Pearlman R.E."/>
            <person name="Karrer K.M."/>
            <person name="Sun L."/>
            <person name="Manning G."/>
            <person name="Elde N.C."/>
            <person name="Turkewitz A.P."/>
            <person name="Asai D.J."/>
            <person name="Wilkes D.E."/>
            <person name="Wang Y."/>
            <person name="Cai H."/>
            <person name="Collins K."/>
            <person name="Stewart B.A."/>
            <person name="Lee S.R."/>
            <person name="Wilamowska K."/>
            <person name="Weinberg Z."/>
            <person name="Ruzzo W.L."/>
            <person name="Wloga D."/>
            <person name="Gaertig J."/>
            <person name="Frankel J."/>
            <person name="Tsao C.-C."/>
            <person name="Gorovsky M.A."/>
            <person name="Keeling P.J."/>
            <person name="Waller R.F."/>
            <person name="Patron N.J."/>
            <person name="Cherry J.M."/>
            <person name="Stover N.A."/>
            <person name="Krieger C.J."/>
            <person name="del Toro C."/>
            <person name="Ryder H.F."/>
            <person name="Williamson S.C."/>
            <person name="Barbeau R.A."/>
            <person name="Hamilton E.P."/>
            <person name="Orias E."/>
        </authorList>
    </citation>
    <scope>NUCLEOTIDE SEQUENCE [LARGE SCALE GENOMIC DNA]</scope>
    <source>
        <strain evidence="8">SB210</strain>
    </source>
</reference>
<evidence type="ECO:0000256" key="6">
    <source>
        <dbReference type="SAM" id="Phobius"/>
    </source>
</evidence>
<feature type="transmembrane region" description="Helical" evidence="6">
    <location>
        <begin position="43"/>
        <end position="60"/>
    </location>
</feature>
<gene>
    <name evidence="7" type="ORF">TTHERM_00850630</name>
</gene>
<dbReference type="GO" id="GO:0012505">
    <property type="term" value="C:endomembrane system"/>
    <property type="evidence" value="ECO:0007669"/>
    <property type="project" value="UniProtKB-SubCell"/>
</dbReference>
<sequence>MINFFKVIGFLFLIHAGYSLMKYRKYLTFNDRADEFSIPLDILAEIVFGLVLNLFFGILLDGKFQDIYQFDSKTGYDASFSRPTFKSVKSTRGAVFKQFLQQKLGDFDLGK</sequence>
<keyword evidence="5 6" id="KW-0472">Membrane</keyword>
<dbReference type="OrthoDB" id="44756at2759"/>
<comment type="subcellular location">
    <subcellularLocation>
        <location evidence="1">Endomembrane system</location>
        <topology evidence="1">Multi-pass membrane protein</topology>
    </subcellularLocation>
</comment>
<keyword evidence="3 6" id="KW-0812">Transmembrane</keyword>
<evidence type="ECO:0000256" key="2">
    <source>
        <dbReference type="ARBA" id="ARBA00006109"/>
    </source>
</evidence>
<keyword evidence="8" id="KW-1185">Reference proteome</keyword>
<evidence type="ECO:0000256" key="5">
    <source>
        <dbReference type="ARBA" id="ARBA00023136"/>
    </source>
</evidence>
<dbReference type="GeneID" id="7841745"/>
<dbReference type="eggNOG" id="ENOG502SV2Y">
    <property type="taxonomic scope" value="Eukaryota"/>
</dbReference>
<comment type="similarity">
    <text evidence="2">Belongs to the membrane magnesium transporter (TC 1.A.67) family.</text>
</comment>
<evidence type="ECO:0000256" key="4">
    <source>
        <dbReference type="ARBA" id="ARBA00022989"/>
    </source>
</evidence>
<dbReference type="AlphaFoldDB" id="Q23R21"/>
<name>Q23R21_TETTS</name>
<proteinExistence type="inferred from homology"/>
<evidence type="ECO:0000256" key="3">
    <source>
        <dbReference type="ARBA" id="ARBA00022692"/>
    </source>
</evidence>
<evidence type="ECO:0000313" key="7">
    <source>
        <dbReference type="EMBL" id="EAR99020.2"/>
    </source>
</evidence>
<dbReference type="Proteomes" id="UP000009168">
    <property type="component" value="Unassembled WGS sequence"/>
</dbReference>
<dbReference type="Pfam" id="PF10270">
    <property type="entry name" value="MMgT"/>
    <property type="match status" value="1"/>
</dbReference>
<organism evidence="7 8">
    <name type="scientific">Tetrahymena thermophila (strain SB210)</name>
    <dbReference type="NCBI Taxonomy" id="312017"/>
    <lineage>
        <taxon>Eukaryota</taxon>
        <taxon>Sar</taxon>
        <taxon>Alveolata</taxon>
        <taxon>Ciliophora</taxon>
        <taxon>Intramacronucleata</taxon>
        <taxon>Oligohymenophorea</taxon>
        <taxon>Hymenostomatida</taxon>
        <taxon>Tetrahymenina</taxon>
        <taxon>Tetrahymenidae</taxon>
        <taxon>Tetrahymena</taxon>
    </lineage>
</organism>
<dbReference type="OMA" id="FFGVILD"/>
<dbReference type="InParanoid" id="Q23R21"/>
<evidence type="ECO:0000256" key="1">
    <source>
        <dbReference type="ARBA" id="ARBA00004127"/>
    </source>
</evidence>